<evidence type="ECO:0000313" key="3">
    <source>
        <dbReference type="Proteomes" id="UP000092713"/>
    </source>
</evidence>
<keyword evidence="3" id="KW-1185">Reference proteome</keyword>
<evidence type="ECO:0000313" key="2">
    <source>
        <dbReference type="EMBL" id="OBV39318.1"/>
    </source>
</evidence>
<sequence length="182" mass="20579">MRTRGRTPRSVWLKRSEGTVTPEEALRLRLRPGAPVYRFQRIGYADELPMCLEYATIAAGCLPSLASVDLSGTGRQPPGAGLAAPPDDWLAPRVSITARRSMARPSLRMTWRRRGGAAGSPRRYAWRPATGRCRRSTGCGCRRWCSTRMRRRYGYWRKRDLNARARCARGAGRRPVAHLARR</sequence>
<dbReference type="EMBL" id="LOCQ01000054">
    <property type="protein sequence ID" value="OBV39318.1"/>
    <property type="molecule type" value="Genomic_DNA"/>
</dbReference>
<dbReference type="Gene3D" id="3.40.1410.10">
    <property type="entry name" value="Chorismate lyase-like"/>
    <property type="match status" value="1"/>
</dbReference>
<dbReference type="STRING" id="1747903.ASR47_1009133"/>
<gene>
    <name evidence="2" type="ORF">ASR47_1009133</name>
</gene>
<dbReference type="InterPro" id="IPR011663">
    <property type="entry name" value="UTRA"/>
</dbReference>
<name>A0A1A7C4U1_9BURK</name>
<dbReference type="Proteomes" id="UP000092713">
    <property type="component" value="Unassembled WGS sequence"/>
</dbReference>
<dbReference type="InterPro" id="IPR028978">
    <property type="entry name" value="Chorismate_lyase_/UTRA_dom_sf"/>
</dbReference>
<dbReference type="Pfam" id="PF07702">
    <property type="entry name" value="UTRA"/>
    <property type="match status" value="1"/>
</dbReference>
<dbReference type="SUPFAM" id="SSF64288">
    <property type="entry name" value="Chorismate lyase-like"/>
    <property type="match status" value="1"/>
</dbReference>
<protein>
    <submittedName>
        <fullName evidence="2">UTRA domain-containing protein</fullName>
    </submittedName>
</protein>
<dbReference type="GO" id="GO:0003677">
    <property type="term" value="F:DNA binding"/>
    <property type="evidence" value="ECO:0007669"/>
    <property type="project" value="InterPro"/>
</dbReference>
<organism evidence="2 3">
    <name type="scientific">Janthinobacterium psychrotolerans</name>
    <dbReference type="NCBI Taxonomy" id="1747903"/>
    <lineage>
        <taxon>Bacteria</taxon>
        <taxon>Pseudomonadati</taxon>
        <taxon>Pseudomonadota</taxon>
        <taxon>Betaproteobacteria</taxon>
        <taxon>Burkholderiales</taxon>
        <taxon>Oxalobacteraceae</taxon>
        <taxon>Janthinobacterium</taxon>
    </lineage>
</organism>
<comment type="caution">
    <text evidence="2">The sequence shown here is derived from an EMBL/GenBank/DDBJ whole genome shotgun (WGS) entry which is preliminary data.</text>
</comment>
<feature type="domain" description="UbiC transcription regulator-associated" evidence="1">
    <location>
        <begin position="3"/>
        <end position="144"/>
    </location>
</feature>
<dbReference type="SMART" id="SM00866">
    <property type="entry name" value="UTRA"/>
    <property type="match status" value="1"/>
</dbReference>
<reference evidence="2 3" key="1">
    <citation type="submission" date="2016-04" db="EMBL/GenBank/DDBJ databases">
        <title>Draft genome sequence of Janthinobacterium psychrotolerans sp. nov., isolated from freshwater sediments in Denmark.</title>
        <authorList>
            <person name="Gong X."/>
            <person name="Skrivergaard S."/>
            <person name="Korsgaard B.S."/>
            <person name="Schreiber L."/>
            <person name="Marshall I.P."/>
            <person name="Finster K."/>
            <person name="Schramm A."/>
        </authorList>
    </citation>
    <scope>NUCLEOTIDE SEQUENCE [LARGE SCALE GENOMIC DNA]</scope>
    <source>
        <strain evidence="2 3">S3-2</strain>
    </source>
</reference>
<proteinExistence type="predicted"/>
<accession>A0A1A7C4U1</accession>
<dbReference type="AlphaFoldDB" id="A0A1A7C4U1"/>
<dbReference type="GO" id="GO:0006355">
    <property type="term" value="P:regulation of DNA-templated transcription"/>
    <property type="evidence" value="ECO:0007669"/>
    <property type="project" value="InterPro"/>
</dbReference>
<evidence type="ECO:0000259" key="1">
    <source>
        <dbReference type="SMART" id="SM00866"/>
    </source>
</evidence>